<keyword evidence="2" id="KW-1185">Reference proteome</keyword>
<evidence type="ECO:0000313" key="1">
    <source>
        <dbReference type="EMBL" id="TSE31392.1"/>
    </source>
</evidence>
<dbReference type="EMBL" id="VJON01000046">
    <property type="protein sequence ID" value="TSE31392.1"/>
    <property type="molecule type" value="Genomic_DNA"/>
</dbReference>
<dbReference type="Proteomes" id="UP000318294">
    <property type="component" value="Unassembled WGS sequence"/>
</dbReference>
<reference evidence="1 2" key="1">
    <citation type="submission" date="2019-07" db="EMBL/GenBank/DDBJ databases">
        <title>Tepidimonas charontis SPSP-6 draft genome.</title>
        <authorList>
            <person name="Da Costa M.S."/>
            <person name="Froufe H.J.C."/>
            <person name="Egas C."/>
            <person name="Albuquerque L."/>
        </authorList>
    </citation>
    <scope>NUCLEOTIDE SEQUENCE [LARGE SCALE GENOMIC DNA]</scope>
    <source>
        <strain evidence="1 2">SPSP-6</strain>
    </source>
</reference>
<proteinExistence type="predicted"/>
<dbReference type="InterPro" id="IPR015001">
    <property type="entry name" value="DUF1850"/>
</dbReference>
<organism evidence="1 2">
    <name type="scientific">Tepidimonas charontis</name>
    <dbReference type="NCBI Taxonomy" id="2267262"/>
    <lineage>
        <taxon>Bacteria</taxon>
        <taxon>Pseudomonadati</taxon>
        <taxon>Pseudomonadota</taxon>
        <taxon>Betaproteobacteria</taxon>
        <taxon>Burkholderiales</taxon>
        <taxon>Tepidimonas</taxon>
    </lineage>
</organism>
<dbReference type="Pfam" id="PF08905">
    <property type="entry name" value="DUF1850"/>
    <property type="match status" value="1"/>
</dbReference>
<gene>
    <name evidence="1" type="ORF">Tchar_02295</name>
</gene>
<protein>
    <submittedName>
        <fullName evidence="1">Uncharacterized protein</fullName>
    </submittedName>
</protein>
<comment type="caution">
    <text evidence="1">The sequence shown here is derived from an EMBL/GenBank/DDBJ whole genome shotgun (WGS) entry which is preliminary data.</text>
</comment>
<dbReference type="OrthoDB" id="5298197at2"/>
<sequence length="124" mass="13458">MRWQEWYTPSLPPYGLGWQAQRVRVLGSGAGMEPAPDAVWHVGGYEWTPQAPPLAALHLMASPYVTDYTLCLDEQCRPLRRWLDGATASAQGTATVVPSAAAMAVRLRPCRATAPTPPAANRSD</sequence>
<dbReference type="AlphaFoldDB" id="A0A554X6D4"/>
<name>A0A554X6D4_9BURK</name>
<accession>A0A554X6D4</accession>
<evidence type="ECO:0000313" key="2">
    <source>
        <dbReference type="Proteomes" id="UP000318294"/>
    </source>
</evidence>